<dbReference type="GeneID" id="87955104"/>
<accession>A0ABZ1CW87</accession>
<name>A0ABZ1CW87_9TREE</name>
<proteinExistence type="predicted"/>
<feature type="transmembrane region" description="Helical" evidence="1">
    <location>
        <begin position="12"/>
        <end position="32"/>
    </location>
</feature>
<sequence>MRLTVPPRSTSLSALFILPLPLAVLVVAYLIAVSRRPAIPEAAQIENPHQWGFPKWYGHHATPYDYRVASTGQEEEVCDHPKNVVLFIELTDDSPHTPTALTLLSSLSTSNRFKVTPISTFSPNWDPDVSGKENLRRVGGEDADWIWRVGDHSRIDDLGCDQAVWVEEEMATPGRANLTLLSQPHHLLAPETSHSILKASFNDGWELGLFTHVLPAVSAEPDLKIQFRLILTYSQQAAPNLYYPSSRLASRRSVVYFPLSTTQSRDRPKLPWRSSWSIYSRSRRAIPRPTDGGNPFSSTSAWMQYWSKEEERLARAMRHAGICLFEGWEQGLLDDRIAKAMLSGCIVATVPPQASHDTFSQLIIPLEKSSPFELPVEQVKLSLSSTSESKLQHLALKAFIAARYHLVPSARLNAVGNAVKIWEDGGRGYDFKGGFRWDCESAYGPWCE</sequence>
<keyword evidence="1" id="KW-1133">Transmembrane helix</keyword>
<protein>
    <submittedName>
        <fullName evidence="2">Uncharacterized protein</fullName>
    </submittedName>
</protein>
<dbReference type="EMBL" id="CP141883">
    <property type="protein sequence ID" value="WRT66022.1"/>
    <property type="molecule type" value="Genomic_DNA"/>
</dbReference>
<evidence type="ECO:0000313" key="2">
    <source>
        <dbReference type="EMBL" id="WRT66022.1"/>
    </source>
</evidence>
<gene>
    <name evidence="2" type="ORF">IL334_002973</name>
</gene>
<evidence type="ECO:0000313" key="3">
    <source>
        <dbReference type="Proteomes" id="UP001329825"/>
    </source>
</evidence>
<keyword evidence="1" id="KW-0472">Membrane</keyword>
<reference evidence="2 3" key="1">
    <citation type="submission" date="2024-01" db="EMBL/GenBank/DDBJ databases">
        <title>Comparative genomics of Cryptococcus and Kwoniella reveals pathogenesis evolution and contrasting modes of karyotype evolution via chromosome fusion or intercentromeric recombination.</title>
        <authorList>
            <person name="Coelho M.A."/>
            <person name="David-Palma M."/>
            <person name="Shea T."/>
            <person name="Bowers K."/>
            <person name="McGinley-Smith S."/>
            <person name="Mohammad A.W."/>
            <person name="Gnirke A."/>
            <person name="Yurkov A.M."/>
            <person name="Nowrousian M."/>
            <person name="Sun S."/>
            <person name="Cuomo C.A."/>
            <person name="Heitman J."/>
        </authorList>
    </citation>
    <scope>NUCLEOTIDE SEQUENCE [LARGE SCALE GENOMIC DNA]</scope>
    <source>
        <strain evidence="2">CBS 11374</strain>
    </source>
</reference>
<keyword evidence="3" id="KW-1185">Reference proteome</keyword>
<dbReference type="Proteomes" id="UP001329825">
    <property type="component" value="Chromosome 3"/>
</dbReference>
<dbReference type="RefSeq" id="XP_062790762.1">
    <property type="nucleotide sequence ID" value="XM_062934711.1"/>
</dbReference>
<evidence type="ECO:0000256" key="1">
    <source>
        <dbReference type="SAM" id="Phobius"/>
    </source>
</evidence>
<keyword evidence="1" id="KW-0812">Transmembrane</keyword>
<organism evidence="2 3">
    <name type="scientific">Kwoniella shivajii</name>
    <dbReference type="NCBI Taxonomy" id="564305"/>
    <lineage>
        <taxon>Eukaryota</taxon>
        <taxon>Fungi</taxon>
        <taxon>Dikarya</taxon>
        <taxon>Basidiomycota</taxon>
        <taxon>Agaricomycotina</taxon>
        <taxon>Tremellomycetes</taxon>
        <taxon>Tremellales</taxon>
        <taxon>Cryptococcaceae</taxon>
        <taxon>Kwoniella</taxon>
    </lineage>
</organism>